<feature type="domain" description="C2H2-type" evidence="9">
    <location>
        <begin position="409"/>
        <end position="432"/>
    </location>
</feature>
<evidence type="ECO:0000256" key="7">
    <source>
        <dbReference type="ARBA" id="ARBA00023242"/>
    </source>
</evidence>
<dbReference type="Proteomes" id="UP001642540">
    <property type="component" value="Unassembled WGS sequence"/>
</dbReference>
<name>A0ABP1QU08_9HEXA</name>
<comment type="caution">
    <text evidence="10">The sequence shown here is derived from an EMBL/GenBank/DDBJ whole genome shotgun (WGS) entry which is preliminary data.</text>
</comment>
<keyword evidence="11" id="KW-1185">Reference proteome</keyword>
<evidence type="ECO:0000256" key="6">
    <source>
        <dbReference type="ARBA" id="ARBA00023125"/>
    </source>
</evidence>
<dbReference type="Gene3D" id="3.30.160.60">
    <property type="entry name" value="Classic Zinc Finger"/>
    <property type="match status" value="6"/>
</dbReference>
<keyword evidence="7" id="KW-0539">Nucleus</keyword>
<organism evidence="10 11">
    <name type="scientific">Orchesella dallaii</name>
    <dbReference type="NCBI Taxonomy" id="48710"/>
    <lineage>
        <taxon>Eukaryota</taxon>
        <taxon>Metazoa</taxon>
        <taxon>Ecdysozoa</taxon>
        <taxon>Arthropoda</taxon>
        <taxon>Hexapoda</taxon>
        <taxon>Collembola</taxon>
        <taxon>Entomobryomorpha</taxon>
        <taxon>Entomobryoidea</taxon>
        <taxon>Orchesellidae</taxon>
        <taxon>Orchesellinae</taxon>
        <taxon>Orchesella</taxon>
    </lineage>
</organism>
<sequence length="559" mass="64847">MELNDEGSCRDGSMYSDIPFEISSGRLGHVVPKQESECVEEAGEDEACYEEFNFAEFNSDDIYSIPDEDPLSLDRVNHVAKRQEVELDSSNVTISPPDEMEDIETTMHEDMLEASDIKVKIEFVGNRADDSRREVATDTSDQNNVVSYHRKVKLKTWLCSLCNSGFPTEKLYLVHVKALHADKFPHSCRYCAKRFAKPTEKRRHETIHDPNRFKGEPKFACDFCDKKYHLKASLELHRKIAHLGYIKPKRRIAPFLKQHHARGTGKPEPEVKVEKVLYPCTECDLKFDFNYKLQIHRRCHTGETPFKCELCHQPFKHAKSLRGHIKTVHNSSTSAPRLSRPRFMANKPCPCDICGRVFKVPSKLAIHMTMHTGERKYECDLCGQRFRMPQGLKFHRLRHTMKETNQKRFKCRYCGLKFMAYTDLNTHRHKTHRNIPIGDNREIEKPFGCGICGKPFYLQEQAMVCAILAHDPTTLYNAMFKYKCPECPEGNLGFHNLIALRRHWQDEHPHQSLPVELRRGMYQEVKDTLPSVTIDKEMARDIRENGTNAKFEYPLVVGM</sequence>
<keyword evidence="6" id="KW-0238">DNA-binding</keyword>
<feature type="domain" description="C2H2-type" evidence="9">
    <location>
        <begin position="186"/>
        <end position="213"/>
    </location>
</feature>
<keyword evidence="3" id="KW-0677">Repeat</keyword>
<dbReference type="Pfam" id="PF13912">
    <property type="entry name" value="zf-C2H2_6"/>
    <property type="match status" value="2"/>
</dbReference>
<dbReference type="InterPro" id="IPR013087">
    <property type="entry name" value="Znf_C2H2_type"/>
</dbReference>
<feature type="domain" description="C2H2-type" evidence="9">
    <location>
        <begin position="377"/>
        <end position="404"/>
    </location>
</feature>
<evidence type="ECO:0000313" key="11">
    <source>
        <dbReference type="Proteomes" id="UP001642540"/>
    </source>
</evidence>
<dbReference type="Pfam" id="PF00096">
    <property type="entry name" value="zf-C2H2"/>
    <property type="match status" value="2"/>
</dbReference>
<dbReference type="EMBL" id="CAXLJM020000046">
    <property type="protein sequence ID" value="CAL8111526.1"/>
    <property type="molecule type" value="Genomic_DNA"/>
</dbReference>
<dbReference type="SUPFAM" id="SSF57667">
    <property type="entry name" value="beta-beta-alpha zinc fingers"/>
    <property type="match status" value="4"/>
</dbReference>
<feature type="domain" description="C2H2-type" evidence="9">
    <location>
        <begin position="157"/>
        <end position="185"/>
    </location>
</feature>
<evidence type="ECO:0000259" key="9">
    <source>
        <dbReference type="PROSITE" id="PS50157"/>
    </source>
</evidence>
<proteinExistence type="predicted"/>
<dbReference type="PROSITE" id="PS50157">
    <property type="entry name" value="ZINC_FINGER_C2H2_2"/>
    <property type="match status" value="8"/>
</dbReference>
<feature type="domain" description="C2H2-type" evidence="9">
    <location>
        <begin position="278"/>
        <end position="305"/>
    </location>
</feature>
<comment type="subcellular location">
    <subcellularLocation>
        <location evidence="1">Nucleus</location>
    </subcellularLocation>
</comment>
<evidence type="ECO:0000256" key="8">
    <source>
        <dbReference type="PROSITE-ProRule" id="PRU00042"/>
    </source>
</evidence>
<evidence type="ECO:0000256" key="1">
    <source>
        <dbReference type="ARBA" id="ARBA00004123"/>
    </source>
</evidence>
<keyword evidence="5" id="KW-0862">Zinc</keyword>
<feature type="domain" description="C2H2-type" evidence="9">
    <location>
        <begin position="306"/>
        <end position="334"/>
    </location>
</feature>
<feature type="domain" description="C2H2-type" evidence="9">
    <location>
        <begin position="349"/>
        <end position="376"/>
    </location>
</feature>
<gene>
    <name evidence="10" type="ORF">ODALV1_LOCUS15119</name>
</gene>
<accession>A0ABP1QU08</accession>
<feature type="domain" description="C2H2-type" evidence="9">
    <location>
        <begin position="219"/>
        <end position="244"/>
    </location>
</feature>
<keyword evidence="4 8" id="KW-0863">Zinc-finger</keyword>
<evidence type="ECO:0000256" key="4">
    <source>
        <dbReference type="ARBA" id="ARBA00022771"/>
    </source>
</evidence>
<dbReference type="PANTHER" id="PTHR16515:SF49">
    <property type="entry name" value="GASTRULA ZINC FINGER PROTEIN XLCGF49.1-LIKE-RELATED"/>
    <property type="match status" value="1"/>
</dbReference>
<dbReference type="InterPro" id="IPR050331">
    <property type="entry name" value="Zinc_finger"/>
</dbReference>
<protein>
    <recommendedName>
        <fullName evidence="9">C2H2-type domain-containing protein</fullName>
    </recommendedName>
</protein>
<keyword evidence="2" id="KW-0479">Metal-binding</keyword>
<evidence type="ECO:0000256" key="2">
    <source>
        <dbReference type="ARBA" id="ARBA00022723"/>
    </source>
</evidence>
<dbReference type="PROSITE" id="PS00028">
    <property type="entry name" value="ZINC_FINGER_C2H2_1"/>
    <property type="match status" value="8"/>
</dbReference>
<dbReference type="InterPro" id="IPR036236">
    <property type="entry name" value="Znf_C2H2_sf"/>
</dbReference>
<dbReference type="PANTHER" id="PTHR16515">
    <property type="entry name" value="PR DOMAIN ZINC FINGER PROTEIN"/>
    <property type="match status" value="1"/>
</dbReference>
<evidence type="ECO:0000313" key="10">
    <source>
        <dbReference type="EMBL" id="CAL8111526.1"/>
    </source>
</evidence>
<evidence type="ECO:0000256" key="5">
    <source>
        <dbReference type="ARBA" id="ARBA00022833"/>
    </source>
</evidence>
<dbReference type="SMART" id="SM00355">
    <property type="entry name" value="ZnF_C2H2"/>
    <property type="match status" value="9"/>
</dbReference>
<reference evidence="10 11" key="1">
    <citation type="submission" date="2024-08" db="EMBL/GenBank/DDBJ databases">
        <authorList>
            <person name="Cucini C."/>
            <person name="Frati F."/>
        </authorList>
    </citation>
    <scope>NUCLEOTIDE SEQUENCE [LARGE SCALE GENOMIC DNA]</scope>
</reference>
<evidence type="ECO:0000256" key="3">
    <source>
        <dbReference type="ARBA" id="ARBA00022737"/>
    </source>
</evidence>